<dbReference type="InterPro" id="IPR000979">
    <property type="entry name" value="Phosphodiesterase_MJ0936/Vps29"/>
</dbReference>
<evidence type="ECO:0000313" key="4">
    <source>
        <dbReference type="EMBL" id="SIO01038.1"/>
    </source>
</evidence>
<dbReference type="Proteomes" id="UP000184693">
    <property type="component" value="Unassembled WGS sequence"/>
</dbReference>
<dbReference type="SUPFAM" id="SSF56300">
    <property type="entry name" value="Metallo-dependent phosphatases"/>
    <property type="match status" value="1"/>
</dbReference>
<sequence>MTAYSTPTRIGLISDTHNLVRPEALQHLAGCDAIIHAGDICEQAVLDALERVAPVTAVRGNNDIGDWARALPTHATLTVRQVKIRIVHDIDDLDGDMRSEGIGVVVTGHSHKPLIEERDGVLFVNPGSAGPRRFKLPVSAGLLLVEGASATATWHSLL</sequence>
<comment type="similarity">
    <text evidence="1 2">Belongs to the metallophosphoesterase superfamily. YfcE family.</text>
</comment>
<dbReference type="EC" id="3.1.4.-" evidence="2"/>
<dbReference type="OrthoDB" id="9785951at2"/>
<accession>A0A1N6G0I9</accession>
<feature type="domain" description="Calcineurin-like phosphoesterase" evidence="3">
    <location>
        <begin position="9"/>
        <end position="145"/>
    </location>
</feature>
<keyword evidence="2" id="KW-0479">Metal-binding</keyword>
<dbReference type="Gene3D" id="3.60.21.10">
    <property type="match status" value="1"/>
</dbReference>
<dbReference type="InterPro" id="IPR024654">
    <property type="entry name" value="Calcineurin-like_PHP_lpxH"/>
</dbReference>
<evidence type="ECO:0000259" key="3">
    <source>
        <dbReference type="Pfam" id="PF12850"/>
    </source>
</evidence>
<evidence type="ECO:0000256" key="2">
    <source>
        <dbReference type="RuleBase" id="RU362039"/>
    </source>
</evidence>
<dbReference type="RefSeq" id="WP_074264116.1">
    <property type="nucleotide sequence ID" value="NZ_FSRM01000001.1"/>
</dbReference>
<dbReference type="AlphaFoldDB" id="A0A1N6G0I9"/>
<dbReference type="PANTHER" id="PTHR11124">
    <property type="entry name" value="VACUOLAR SORTING PROTEIN VPS29"/>
    <property type="match status" value="1"/>
</dbReference>
<evidence type="ECO:0000256" key="1">
    <source>
        <dbReference type="ARBA" id="ARBA00008950"/>
    </source>
</evidence>
<protein>
    <recommendedName>
        <fullName evidence="2">Phosphoesterase</fullName>
        <ecNumber evidence="2">3.1.4.-</ecNumber>
    </recommendedName>
</protein>
<evidence type="ECO:0000313" key="5">
    <source>
        <dbReference type="Proteomes" id="UP000184693"/>
    </source>
</evidence>
<dbReference type="GO" id="GO:0016787">
    <property type="term" value="F:hydrolase activity"/>
    <property type="evidence" value="ECO:0007669"/>
    <property type="project" value="UniProtKB-UniRule"/>
</dbReference>
<comment type="cofactor">
    <cofactor evidence="2">
        <name>a divalent metal cation</name>
        <dbReference type="ChEBI" id="CHEBI:60240"/>
    </cofactor>
</comment>
<dbReference type="Pfam" id="PF12850">
    <property type="entry name" value="Metallophos_2"/>
    <property type="match status" value="1"/>
</dbReference>
<dbReference type="NCBIfam" id="TIGR00040">
    <property type="entry name" value="yfcE"/>
    <property type="match status" value="1"/>
</dbReference>
<dbReference type="GO" id="GO:0046872">
    <property type="term" value="F:metal ion binding"/>
    <property type="evidence" value="ECO:0007669"/>
    <property type="project" value="UniProtKB-KW"/>
</dbReference>
<gene>
    <name evidence="4" type="ORF">SAMN05444168_2015</name>
</gene>
<name>A0A1N6G0I9_9BURK</name>
<proteinExistence type="inferred from homology"/>
<dbReference type="InterPro" id="IPR029052">
    <property type="entry name" value="Metallo-depent_PP-like"/>
</dbReference>
<reference evidence="4 5" key="1">
    <citation type="submission" date="2016-11" db="EMBL/GenBank/DDBJ databases">
        <authorList>
            <person name="Jaros S."/>
            <person name="Januszkiewicz K."/>
            <person name="Wedrychowicz H."/>
        </authorList>
    </citation>
    <scope>NUCLEOTIDE SEQUENCE [LARGE SCALE GENOMIC DNA]</scope>
    <source>
        <strain evidence="4 5">GAS86</strain>
    </source>
</reference>
<organism evidence="4 5">
    <name type="scientific">Paraburkholderia phenazinium</name>
    <dbReference type="NCBI Taxonomy" id="60549"/>
    <lineage>
        <taxon>Bacteria</taxon>
        <taxon>Pseudomonadati</taxon>
        <taxon>Pseudomonadota</taxon>
        <taxon>Betaproteobacteria</taxon>
        <taxon>Burkholderiales</taxon>
        <taxon>Burkholderiaceae</taxon>
        <taxon>Paraburkholderia</taxon>
    </lineage>
</organism>
<dbReference type="EMBL" id="FSRM01000001">
    <property type="protein sequence ID" value="SIO01038.1"/>
    <property type="molecule type" value="Genomic_DNA"/>
</dbReference>